<evidence type="ECO:0000256" key="2">
    <source>
        <dbReference type="ARBA" id="ARBA00022692"/>
    </source>
</evidence>
<keyword evidence="3 5" id="KW-1133">Transmembrane helix</keyword>
<comment type="subcellular location">
    <subcellularLocation>
        <location evidence="1">Membrane</location>
        <topology evidence="1">Multi-pass membrane protein</topology>
    </subcellularLocation>
</comment>
<dbReference type="GO" id="GO:0016020">
    <property type="term" value="C:membrane"/>
    <property type="evidence" value="ECO:0007669"/>
    <property type="project" value="UniProtKB-SubCell"/>
</dbReference>
<evidence type="ECO:0000256" key="1">
    <source>
        <dbReference type="ARBA" id="ARBA00004141"/>
    </source>
</evidence>
<keyword evidence="4 5" id="KW-0472">Membrane</keyword>
<organism evidence="6 7">
    <name type="scientific">Panagrolaimus davidi</name>
    <dbReference type="NCBI Taxonomy" id="227884"/>
    <lineage>
        <taxon>Eukaryota</taxon>
        <taxon>Metazoa</taxon>
        <taxon>Ecdysozoa</taxon>
        <taxon>Nematoda</taxon>
        <taxon>Chromadorea</taxon>
        <taxon>Rhabditida</taxon>
        <taxon>Tylenchina</taxon>
        <taxon>Panagrolaimomorpha</taxon>
        <taxon>Panagrolaimoidea</taxon>
        <taxon>Panagrolaimidae</taxon>
        <taxon>Panagrolaimus</taxon>
    </lineage>
</organism>
<feature type="transmembrane region" description="Helical" evidence="5">
    <location>
        <begin position="69"/>
        <end position="90"/>
    </location>
</feature>
<keyword evidence="6" id="KW-1185">Reference proteome</keyword>
<reference evidence="7" key="1">
    <citation type="submission" date="2022-11" db="UniProtKB">
        <authorList>
            <consortium name="WormBaseParasite"/>
        </authorList>
    </citation>
    <scope>IDENTIFICATION</scope>
</reference>
<dbReference type="InterPro" id="IPR023271">
    <property type="entry name" value="Aquaporin-like"/>
</dbReference>
<dbReference type="Proteomes" id="UP000887578">
    <property type="component" value="Unplaced"/>
</dbReference>
<dbReference type="WBParaSite" id="PDA_v2.g3359.t1">
    <property type="protein sequence ID" value="PDA_v2.g3359.t1"/>
    <property type="gene ID" value="PDA_v2.g3359"/>
</dbReference>
<feature type="transmembrane region" description="Helical" evidence="5">
    <location>
        <begin position="102"/>
        <end position="122"/>
    </location>
</feature>
<dbReference type="Gene3D" id="1.20.1080.10">
    <property type="entry name" value="Glycerol uptake facilitator protein"/>
    <property type="match status" value="1"/>
</dbReference>
<dbReference type="AlphaFoldDB" id="A0A914QIR4"/>
<proteinExistence type="predicted"/>
<protein>
    <submittedName>
        <fullName evidence="7">Uncharacterized protein</fullName>
    </submittedName>
</protein>
<sequence length="141" mass="15485">MSATVHETTTSATHDPVRLRFENPDHHSKTTTTTITAVPNPSNPRRTSIIIEERPRTNLTTTFEDSNDIFHHLLLPTLSEFFGTLIYVLFTNLFGISGNSLVAKLGISIMDGAVLAALITALSPFGGLHFNPGKKERLNNN</sequence>
<keyword evidence="2 5" id="KW-0812">Transmembrane</keyword>
<evidence type="ECO:0000256" key="5">
    <source>
        <dbReference type="SAM" id="Phobius"/>
    </source>
</evidence>
<dbReference type="SUPFAM" id="SSF81338">
    <property type="entry name" value="Aquaporin-like"/>
    <property type="match status" value="1"/>
</dbReference>
<evidence type="ECO:0000256" key="3">
    <source>
        <dbReference type="ARBA" id="ARBA00022989"/>
    </source>
</evidence>
<accession>A0A914QIR4</accession>
<evidence type="ECO:0000313" key="7">
    <source>
        <dbReference type="WBParaSite" id="PDA_v2.g3359.t1"/>
    </source>
</evidence>
<evidence type="ECO:0000256" key="4">
    <source>
        <dbReference type="ARBA" id="ARBA00023136"/>
    </source>
</evidence>
<name>A0A914QIR4_9BILA</name>
<evidence type="ECO:0000313" key="6">
    <source>
        <dbReference type="Proteomes" id="UP000887578"/>
    </source>
</evidence>